<gene>
    <name evidence="1" type="ORF">CLIB1444_01S08658</name>
</gene>
<organism evidence="1 2">
    <name type="scientific">[Candida] jaroonii</name>
    <dbReference type="NCBI Taxonomy" id="467808"/>
    <lineage>
        <taxon>Eukaryota</taxon>
        <taxon>Fungi</taxon>
        <taxon>Dikarya</taxon>
        <taxon>Ascomycota</taxon>
        <taxon>Saccharomycotina</taxon>
        <taxon>Pichiomycetes</taxon>
        <taxon>Debaryomycetaceae</taxon>
        <taxon>Yamadazyma</taxon>
    </lineage>
</organism>
<evidence type="ECO:0000313" key="1">
    <source>
        <dbReference type="EMBL" id="CAH6718524.1"/>
    </source>
</evidence>
<evidence type="ECO:0000313" key="2">
    <source>
        <dbReference type="Proteomes" id="UP001152531"/>
    </source>
</evidence>
<keyword evidence="2" id="KW-1185">Reference proteome</keyword>
<keyword evidence="1" id="KW-0378">Hydrolase</keyword>
<protein>
    <submittedName>
        <fullName evidence="1">Peroxisomal acyl-coenzyme A thioester hydrolase 1</fullName>
    </submittedName>
</protein>
<reference evidence="1" key="1">
    <citation type="submission" date="2022-06" db="EMBL/GenBank/DDBJ databases">
        <authorList>
            <person name="Legras J.-L."/>
            <person name="Devillers H."/>
            <person name="Grondin C."/>
        </authorList>
    </citation>
    <scope>NUCLEOTIDE SEQUENCE</scope>
    <source>
        <strain evidence="1">CLIB 1444</strain>
    </source>
</reference>
<proteinExistence type="predicted"/>
<dbReference type="EMBL" id="CALSDN010000001">
    <property type="protein sequence ID" value="CAH6718524.1"/>
    <property type="molecule type" value="Genomic_DNA"/>
</dbReference>
<dbReference type="Proteomes" id="UP001152531">
    <property type="component" value="Unassembled WGS sequence"/>
</dbReference>
<accession>A0ACA9Y0Y7</accession>
<sequence length="331" mass="38083">MEQVYANRDQYGSVMEEKFQLTKVSDTVLKGKYPLQPFEEGQRGTYGGEFISQATLAAWETIDNEEFSVHSLHAYFLKAGSEKSVMRYEVETNSSGKNYINKSVKVFQDHSNELVFILNCSFTRNNNIHDRKVQYANHETKRIPYEFQKDPHEFFADLKDKVKEGDGILEMTHTHDLVTHGLPLSYLQVDEEEYKTTATGDRKMGFFVKINDKLPENNMKQKINVSNLLYLSDSVYLGCITRSLGVPLAHKNTSFFRVSLDHSVFIHDNDFNSTEWLFLDYTFPRMSNERVLCNCSVFDLNGKLIASINQEALINLDKGLLDRTIGGTYKL</sequence>
<comment type="caution">
    <text evidence="1">The sequence shown here is derived from an EMBL/GenBank/DDBJ whole genome shotgun (WGS) entry which is preliminary data.</text>
</comment>
<name>A0ACA9Y0Y7_9ASCO</name>